<protein>
    <recommendedName>
        <fullName evidence="3">Head-tail joining protein</fullName>
    </recommendedName>
</protein>
<organism evidence="1">
    <name type="scientific">uncultured Caudovirales phage</name>
    <dbReference type="NCBI Taxonomy" id="2100421"/>
    <lineage>
        <taxon>Viruses</taxon>
        <taxon>Duplodnaviria</taxon>
        <taxon>Heunggongvirae</taxon>
        <taxon>Uroviricota</taxon>
        <taxon>Caudoviricetes</taxon>
        <taxon>Peduoviridae</taxon>
        <taxon>Maltschvirus</taxon>
        <taxon>Maltschvirus maltsch</taxon>
    </lineage>
</organism>
<dbReference type="EMBL" id="LR796181">
    <property type="protein sequence ID" value="CAB4125098.1"/>
    <property type="molecule type" value="Genomic_DNA"/>
</dbReference>
<proteinExistence type="predicted"/>
<evidence type="ECO:0008006" key="3">
    <source>
        <dbReference type="Google" id="ProtNLM"/>
    </source>
</evidence>
<evidence type="ECO:0000313" key="1">
    <source>
        <dbReference type="EMBL" id="CAB4125098.1"/>
    </source>
</evidence>
<sequence>MAFDQTSIRLFLKEHGKALILRKRSAGEYDLTTGTIGHTTTDYSVNGYSMNNSPFEITPESIVVATRRVILSSKQTDGTDLPPPEINDQVVDGEDVFDVLRVYDSKTHETPICYTLVCRG</sequence>
<evidence type="ECO:0000313" key="2">
    <source>
        <dbReference type="EMBL" id="CAB5220788.1"/>
    </source>
</evidence>
<name>A0A6J5KRN2_9CAUD</name>
<reference evidence="1" key="1">
    <citation type="submission" date="2020-04" db="EMBL/GenBank/DDBJ databases">
        <authorList>
            <person name="Chiriac C."/>
            <person name="Salcher M."/>
            <person name="Ghai R."/>
            <person name="Kavagutti S V."/>
        </authorList>
    </citation>
    <scope>NUCLEOTIDE SEQUENCE</scope>
</reference>
<dbReference type="EMBL" id="LR798291">
    <property type="protein sequence ID" value="CAB5220788.1"/>
    <property type="molecule type" value="Genomic_DNA"/>
</dbReference>
<gene>
    <name evidence="2" type="ORF">UFOVP246_38</name>
    <name evidence="1" type="ORF">UFOVP59_77</name>
</gene>
<accession>A0A6J5KRN2</accession>